<dbReference type="GO" id="GO:0005283">
    <property type="term" value="F:amino acid:sodium symporter activity"/>
    <property type="evidence" value="ECO:0007669"/>
    <property type="project" value="InterPro"/>
</dbReference>
<evidence type="ECO:0000256" key="4">
    <source>
        <dbReference type="ARBA" id="ARBA00022475"/>
    </source>
</evidence>
<keyword evidence="3" id="KW-0813">Transport</keyword>
<dbReference type="AlphaFoldDB" id="J9G1L6"/>
<dbReference type="GO" id="GO:0005886">
    <property type="term" value="C:plasma membrane"/>
    <property type="evidence" value="ECO:0007669"/>
    <property type="project" value="UniProtKB-SubCell"/>
</dbReference>
<evidence type="ECO:0000256" key="7">
    <source>
        <dbReference type="ARBA" id="ARBA00022989"/>
    </source>
</evidence>
<dbReference type="Gene3D" id="1.20.1740.10">
    <property type="entry name" value="Amino acid/polyamine transporter I"/>
    <property type="match status" value="1"/>
</dbReference>
<dbReference type="PANTHER" id="PTHR30330:SF1">
    <property type="entry name" value="AMINO-ACID CARRIER PROTEIN ALST"/>
    <property type="match status" value="1"/>
</dbReference>
<dbReference type="PANTHER" id="PTHR30330">
    <property type="entry name" value="AGSS FAMILY TRANSPORTER, SODIUM-ALANINE"/>
    <property type="match status" value="1"/>
</dbReference>
<protein>
    <submittedName>
        <fullName evidence="10">Sodium:alanine symporter family protein</fullName>
    </submittedName>
</protein>
<evidence type="ECO:0000256" key="9">
    <source>
        <dbReference type="SAM" id="Phobius"/>
    </source>
</evidence>
<feature type="transmembrane region" description="Helical" evidence="9">
    <location>
        <begin position="212"/>
        <end position="231"/>
    </location>
</feature>
<evidence type="ECO:0000256" key="2">
    <source>
        <dbReference type="ARBA" id="ARBA00009261"/>
    </source>
</evidence>
<feature type="transmembrane region" description="Helical" evidence="9">
    <location>
        <begin position="16"/>
        <end position="34"/>
    </location>
</feature>
<feature type="transmembrane region" description="Helical" evidence="9">
    <location>
        <begin position="185"/>
        <end position="203"/>
    </location>
</feature>
<keyword evidence="7 9" id="KW-1133">Transmembrane helix</keyword>
<organism evidence="10">
    <name type="scientific">gut metagenome</name>
    <dbReference type="NCBI Taxonomy" id="749906"/>
    <lineage>
        <taxon>unclassified sequences</taxon>
        <taxon>metagenomes</taxon>
        <taxon>organismal metagenomes</taxon>
    </lineage>
</organism>
<evidence type="ECO:0000256" key="6">
    <source>
        <dbReference type="ARBA" id="ARBA00022847"/>
    </source>
</evidence>
<comment type="caution">
    <text evidence="10">The sequence shown here is derived from an EMBL/GenBank/DDBJ whole genome shotgun (WGS) entry which is preliminary data.</text>
</comment>
<comment type="similarity">
    <text evidence="2">Belongs to the alanine or glycine:cation symporter (AGCS) (TC 2.A.25) family.</text>
</comment>
<comment type="subcellular location">
    <subcellularLocation>
        <location evidence="1">Cell membrane</location>
        <topology evidence="1">Multi-pass membrane protein</topology>
    </subcellularLocation>
</comment>
<dbReference type="PROSITE" id="PS00873">
    <property type="entry name" value="NA_ALANINE_SYMP"/>
    <property type="match status" value="1"/>
</dbReference>
<feature type="transmembrane region" description="Helical" evidence="9">
    <location>
        <begin position="349"/>
        <end position="370"/>
    </location>
</feature>
<evidence type="ECO:0000256" key="8">
    <source>
        <dbReference type="ARBA" id="ARBA00023136"/>
    </source>
</evidence>
<feature type="transmembrane region" description="Helical" evidence="9">
    <location>
        <begin position="70"/>
        <end position="94"/>
    </location>
</feature>
<keyword evidence="6" id="KW-0769">Symport</keyword>
<dbReference type="EMBL" id="AMCI01003098">
    <property type="protein sequence ID" value="EJX01087.1"/>
    <property type="molecule type" value="Genomic_DNA"/>
</dbReference>
<keyword evidence="5 9" id="KW-0812">Transmembrane</keyword>
<name>J9G1L6_9ZZZZ</name>
<dbReference type="Pfam" id="PF01235">
    <property type="entry name" value="Na_Ala_symp"/>
    <property type="match status" value="1"/>
</dbReference>
<dbReference type="PRINTS" id="PR00175">
    <property type="entry name" value="NAALASMPORT"/>
</dbReference>
<feature type="transmembrane region" description="Helical" evidence="9">
    <location>
        <begin position="301"/>
        <end position="323"/>
    </location>
</feature>
<evidence type="ECO:0000313" key="10">
    <source>
        <dbReference type="EMBL" id="EJX01087.1"/>
    </source>
</evidence>
<keyword evidence="8 9" id="KW-0472">Membrane</keyword>
<dbReference type="NCBIfam" id="TIGR00835">
    <property type="entry name" value="agcS"/>
    <property type="match status" value="1"/>
</dbReference>
<evidence type="ECO:0000256" key="3">
    <source>
        <dbReference type="ARBA" id="ARBA00022448"/>
    </source>
</evidence>
<feature type="transmembrane region" description="Helical" evidence="9">
    <location>
        <begin position="382"/>
        <end position="406"/>
    </location>
</feature>
<reference evidence="10" key="1">
    <citation type="journal article" date="2012" name="PLoS ONE">
        <title>Gene sets for utilization of primary and secondary nutrition supplies in the distal gut of endangered iberian lynx.</title>
        <authorList>
            <person name="Alcaide M."/>
            <person name="Messina E."/>
            <person name="Richter M."/>
            <person name="Bargiela R."/>
            <person name="Peplies J."/>
            <person name="Huws S.A."/>
            <person name="Newbold C.J."/>
            <person name="Golyshin P.N."/>
            <person name="Simon M.A."/>
            <person name="Lopez G."/>
            <person name="Yakimov M.M."/>
            <person name="Ferrer M."/>
        </authorList>
    </citation>
    <scope>NUCLEOTIDE SEQUENCE</scope>
</reference>
<evidence type="ECO:0000256" key="1">
    <source>
        <dbReference type="ARBA" id="ARBA00004651"/>
    </source>
</evidence>
<gene>
    <name evidence="10" type="ORF">EVA_10797</name>
</gene>
<dbReference type="FunFam" id="1.20.1740.10:FF:000004">
    <property type="entry name" value="Sodium:alanine symporter family protein"/>
    <property type="match status" value="1"/>
</dbReference>
<feature type="transmembrane region" description="Helical" evidence="9">
    <location>
        <begin position="412"/>
        <end position="433"/>
    </location>
</feature>
<feature type="transmembrane region" description="Helical" evidence="9">
    <location>
        <begin position="147"/>
        <end position="165"/>
    </location>
</feature>
<evidence type="ECO:0000256" key="5">
    <source>
        <dbReference type="ARBA" id="ARBA00022692"/>
    </source>
</evidence>
<accession>J9G1L6</accession>
<sequence>MDEFLNPLLTHINDVLYTYILITLLLGCACWFTFKTRGVQFRMLGEMIRLLGDSTGKQAGREHHISSFQAFAISIASRVGTGNLAGVATAITVGGPGAVFWMWVIALLGASSAFIESTLAQLYKEHGKNSFVGGPAYYMKKGLKQPWMGVFFACLLIFTFGFAFNSVQSNTICAAFEEAFQVSPLWMGLLLTGLTWIIIFGGIQRIAKVSSILVPLMALGYILLALSIVLMNFHRLPEVLELIVSHAFGWQQALGGSIGMALMQGIKRGLFSNEAGMGSAPNVAATADVTHPVKQGLIQTLGVFTDTLLICTCTAFIILFSGLSQSGEADGIRLTQQALNSEIGDIGSVYVAIAIFFFAYSSILGNYYYGEANIRYVTRRRWVLPVYRLAVGGMVLFGSLASLQLVWSLADIFMALMTLCNLVAITFLGKYAFRLLDDYRQQKRRGIKEPVFRKEQLKEIADDLECW</sequence>
<dbReference type="InterPro" id="IPR001463">
    <property type="entry name" value="Na/Ala_symport"/>
</dbReference>
<proteinExistence type="inferred from homology"/>
<keyword evidence="4" id="KW-1003">Cell membrane</keyword>